<dbReference type="PROSITE" id="PS50977">
    <property type="entry name" value="HTH_TETR_2"/>
    <property type="match status" value="1"/>
</dbReference>
<organism evidence="4 5">
    <name type="scientific">Paenibacillus filicis</name>
    <dbReference type="NCBI Taxonomy" id="669464"/>
    <lineage>
        <taxon>Bacteria</taxon>
        <taxon>Bacillati</taxon>
        <taxon>Bacillota</taxon>
        <taxon>Bacilli</taxon>
        <taxon>Bacillales</taxon>
        <taxon>Paenibacillaceae</taxon>
        <taxon>Paenibacillus</taxon>
    </lineage>
</organism>
<reference evidence="4 5" key="1">
    <citation type="submission" date="2024-04" db="EMBL/GenBank/DDBJ databases">
        <title>draft genome sequnece of Paenibacillus filicis.</title>
        <authorList>
            <person name="Kim D.-U."/>
        </authorList>
    </citation>
    <scope>NUCLEOTIDE SEQUENCE [LARGE SCALE GENOMIC DNA]</scope>
    <source>
        <strain evidence="4 5">KACC14197</strain>
    </source>
</reference>
<gene>
    <name evidence="4" type="ORF">WMW72_16520</name>
</gene>
<dbReference type="Pfam" id="PF00440">
    <property type="entry name" value="TetR_N"/>
    <property type="match status" value="1"/>
</dbReference>
<sequence>MAVDKRETIVASALKLFEELGYHNTKVSHIVKDAGMAQGTFYLYFKSKEDVFRTVIEQCLEEIITALAPESWADSVMDEAQVHYQLIRKSLEIYYHHRHVLNILKRHGSASPEIEDIAATFYKNVCIVLMKLTQEHFPGYSEEKLEANAYATIGMVEMAAYQWFIQKGYGLEKLDLLTEVILEVNLDCKEIGGSSV</sequence>
<evidence type="ECO:0000313" key="4">
    <source>
        <dbReference type="EMBL" id="MEK8129511.1"/>
    </source>
</evidence>
<dbReference type="EMBL" id="JBBPCC010000010">
    <property type="protein sequence ID" value="MEK8129511.1"/>
    <property type="molecule type" value="Genomic_DNA"/>
</dbReference>
<protein>
    <submittedName>
        <fullName evidence="4">TetR/AcrR family transcriptional regulator</fullName>
    </submittedName>
</protein>
<dbReference type="InterPro" id="IPR009057">
    <property type="entry name" value="Homeodomain-like_sf"/>
</dbReference>
<dbReference type="PANTHER" id="PTHR43479">
    <property type="entry name" value="ACREF/ENVCD OPERON REPRESSOR-RELATED"/>
    <property type="match status" value="1"/>
</dbReference>
<name>A0ABU9DMT0_9BACL</name>
<evidence type="ECO:0000259" key="3">
    <source>
        <dbReference type="PROSITE" id="PS50977"/>
    </source>
</evidence>
<accession>A0ABU9DMT0</accession>
<dbReference type="Proteomes" id="UP001469365">
    <property type="component" value="Unassembled WGS sequence"/>
</dbReference>
<evidence type="ECO:0000313" key="5">
    <source>
        <dbReference type="Proteomes" id="UP001469365"/>
    </source>
</evidence>
<dbReference type="InterPro" id="IPR050624">
    <property type="entry name" value="HTH-type_Tx_Regulator"/>
</dbReference>
<dbReference type="PANTHER" id="PTHR43479:SF11">
    <property type="entry name" value="ACREF_ENVCD OPERON REPRESSOR-RELATED"/>
    <property type="match status" value="1"/>
</dbReference>
<dbReference type="Gene3D" id="1.10.357.10">
    <property type="entry name" value="Tetracycline Repressor, domain 2"/>
    <property type="match status" value="1"/>
</dbReference>
<keyword evidence="1 2" id="KW-0238">DNA-binding</keyword>
<keyword evidence="5" id="KW-1185">Reference proteome</keyword>
<evidence type="ECO:0000256" key="1">
    <source>
        <dbReference type="ARBA" id="ARBA00023125"/>
    </source>
</evidence>
<dbReference type="PRINTS" id="PR00455">
    <property type="entry name" value="HTHTETR"/>
</dbReference>
<proteinExistence type="predicted"/>
<evidence type="ECO:0000256" key="2">
    <source>
        <dbReference type="PROSITE-ProRule" id="PRU00335"/>
    </source>
</evidence>
<feature type="domain" description="HTH tetR-type" evidence="3">
    <location>
        <begin position="3"/>
        <end position="63"/>
    </location>
</feature>
<dbReference type="SUPFAM" id="SSF46689">
    <property type="entry name" value="Homeodomain-like"/>
    <property type="match status" value="1"/>
</dbReference>
<dbReference type="InterPro" id="IPR001647">
    <property type="entry name" value="HTH_TetR"/>
</dbReference>
<feature type="DNA-binding region" description="H-T-H motif" evidence="2">
    <location>
        <begin position="26"/>
        <end position="45"/>
    </location>
</feature>
<comment type="caution">
    <text evidence="4">The sequence shown here is derived from an EMBL/GenBank/DDBJ whole genome shotgun (WGS) entry which is preliminary data.</text>
</comment>